<comment type="similarity">
    <text evidence="2 12">Belongs to the class-I aminoacyl-tRNA synthetase family.</text>
</comment>
<accession>A0A6L2PIJ0</accession>
<keyword evidence="7 12" id="KW-0547">Nucleotide-binding</keyword>
<gene>
    <name evidence="13" type="ORF">Cfor_04580</name>
</gene>
<dbReference type="Gene3D" id="1.10.240.10">
    <property type="entry name" value="Tyrosyl-Transfer RNA Synthetase"/>
    <property type="match status" value="1"/>
</dbReference>
<evidence type="ECO:0000256" key="4">
    <source>
        <dbReference type="ARBA" id="ARBA00013782"/>
    </source>
</evidence>
<evidence type="ECO:0000313" key="14">
    <source>
        <dbReference type="Proteomes" id="UP000502823"/>
    </source>
</evidence>
<dbReference type="EC" id="6.1.1.2" evidence="3"/>
<evidence type="ECO:0000256" key="9">
    <source>
        <dbReference type="ARBA" id="ARBA00022917"/>
    </source>
</evidence>
<keyword evidence="14" id="KW-1185">Reference proteome</keyword>
<dbReference type="GO" id="GO:0005524">
    <property type="term" value="F:ATP binding"/>
    <property type="evidence" value="ECO:0007669"/>
    <property type="project" value="UniProtKB-KW"/>
</dbReference>
<evidence type="ECO:0000256" key="2">
    <source>
        <dbReference type="ARBA" id="ARBA00005594"/>
    </source>
</evidence>
<dbReference type="FunFam" id="3.40.50.620:FF:000033">
    <property type="entry name" value="tryptophan--tRNA ligase, cytoplasmic"/>
    <property type="match status" value="1"/>
</dbReference>
<dbReference type="FunFam" id="1.10.240.10:FF:000003">
    <property type="entry name" value="Tryptophan--tRNA ligase, cytoplasmic"/>
    <property type="match status" value="1"/>
</dbReference>
<reference evidence="14" key="1">
    <citation type="submission" date="2020-01" db="EMBL/GenBank/DDBJ databases">
        <title>Draft genome sequence of the Termite Coptotermes fromosanus.</title>
        <authorList>
            <person name="Itakura S."/>
            <person name="Yosikawa Y."/>
            <person name="Umezawa K."/>
        </authorList>
    </citation>
    <scope>NUCLEOTIDE SEQUENCE [LARGE SCALE GENOMIC DNA]</scope>
</reference>
<dbReference type="InterPro" id="IPR014729">
    <property type="entry name" value="Rossmann-like_a/b/a_fold"/>
</dbReference>
<keyword evidence="5" id="KW-0963">Cytoplasm</keyword>
<dbReference type="Pfam" id="PF00579">
    <property type="entry name" value="tRNA-synt_1b"/>
    <property type="match status" value="1"/>
</dbReference>
<evidence type="ECO:0000256" key="7">
    <source>
        <dbReference type="ARBA" id="ARBA00022741"/>
    </source>
</evidence>
<dbReference type="Proteomes" id="UP000502823">
    <property type="component" value="Unassembled WGS sequence"/>
</dbReference>
<sequence>MANDSATELKHLDIRNSNVDDCGTEEEEEDVVNPWNVVSKSQTGVDYDKLIRRFGSSKIDDELLDRFEKVTGHPVHHLLRRGIFFSHRDMHQILSMYEQEKPFYLYTGRGPSSSSMHVGHLIPFIVTKWLQDVFDVPLVIQLTDDEKFLWKDMKLDEACQLAFENAKDIIACGFDIEKTFIFCDSDFIGQCPDFYRNVIQISKCVTFNQVKGIFGFGDSDAIGKISFPAVQAAPSFSSSFPFIFGKANLPCLIPCAIDQDPYFRMTRDVAPRLGYHKPALLHSSFFPALQGAQTKMSASDSNTSIFLTDTPKQIKNKVNKHAFSGGQATVEEHREKGGNCEVDISYQYLRFFLEDDEELKQIEKNYTCGELLTGELKKKLIDVLQPIITAHQERRGKVTDDVVRAFMTPRKLKYSY</sequence>
<comment type="caution">
    <text evidence="13">The sequence shown here is derived from an EMBL/GenBank/DDBJ whole genome shotgun (WGS) entry which is preliminary data.</text>
</comment>
<evidence type="ECO:0000256" key="1">
    <source>
        <dbReference type="ARBA" id="ARBA00004496"/>
    </source>
</evidence>
<protein>
    <recommendedName>
        <fullName evidence="4">Tryptophan--tRNA ligase, cytoplasmic</fullName>
        <ecNumber evidence="3">6.1.1.2</ecNumber>
    </recommendedName>
    <alternativeName>
        <fullName evidence="11">Tryptophanyl-tRNA synthetase</fullName>
    </alternativeName>
</protein>
<evidence type="ECO:0000256" key="11">
    <source>
        <dbReference type="ARBA" id="ARBA00030268"/>
    </source>
</evidence>
<organism evidence="13 14">
    <name type="scientific">Coptotermes formosanus</name>
    <name type="common">Formosan subterranean termite</name>
    <dbReference type="NCBI Taxonomy" id="36987"/>
    <lineage>
        <taxon>Eukaryota</taxon>
        <taxon>Metazoa</taxon>
        <taxon>Ecdysozoa</taxon>
        <taxon>Arthropoda</taxon>
        <taxon>Hexapoda</taxon>
        <taxon>Insecta</taxon>
        <taxon>Pterygota</taxon>
        <taxon>Neoptera</taxon>
        <taxon>Polyneoptera</taxon>
        <taxon>Dictyoptera</taxon>
        <taxon>Blattodea</taxon>
        <taxon>Blattoidea</taxon>
        <taxon>Termitoidae</taxon>
        <taxon>Rhinotermitidae</taxon>
        <taxon>Coptotermes</taxon>
    </lineage>
</organism>
<evidence type="ECO:0000256" key="10">
    <source>
        <dbReference type="ARBA" id="ARBA00023146"/>
    </source>
</evidence>
<dbReference type="NCBIfam" id="TIGR00233">
    <property type="entry name" value="trpS"/>
    <property type="match status" value="1"/>
</dbReference>
<evidence type="ECO:0000256" key="6">
    <source>
        <dbReference type="ARBA" id="ARBA00022598"/>
    </source>
</evidence>
<dbReference type="SUPFAM" id="SSF52374">
    <property type="entry name" value="Nucleotidylyl transferase"/>
    <property type="match status" value="1"/>
</dbReference>
<comment type="subcellular location">
    <subcellularLocation>
        <location evidence="1">Cytoplasm</location>
    </subcellularLocation>
</comment>
<dbReference type="GO" id="GO:0004830">
    <property type="term" value="F:tryptophan-tRNA ligase activity"/>
    <property type="evidence" value="ECO:0007669"/>
    <property type="project" value="UniProtKB-EC"/>
</dbReference>
<dbReference type="CDD" id="cd00806">
    <property type="entry name" value="TrpRS_core"/>
    <property type="match status" value="1"/>
</dbReference>
<dbReference type="InParanoid" id="A0A6L2PIJ0"/>
<dbReference type="FunCoup" id="A0A6L2PIJ0">
    <property type="interactions" value="2085"/>
</dbReference>
<dbReference type="InterPro" id="IPR002306">
    <property type="entry name" value="Trp-tRNA-ligase"/>
</dbReference>
<keyword evidence="10 12" id="KW-0030">Aminoacyl-tRNA synthetase</keyword>
<keyword evidence="8 12" id="KW-0067">ATP-binding</keyword>
<evidence type="ECO:0000256" key="12">
    <source>
        <dbReference type="RuleBase" id="RU363036"/>
    </source>
</evidence>
<dbReference type="PRINTS" id="PR01039">
    <property type="entry name" value="TRNASYNTHTRP"/>
</dbReference>
<dbReference type="EMBL" id="BLKM01008000">
    <property type="protein sequence ID" value="GFG32214.1"/>
    <property type="molecule type" value="Genomic_DNA"/>
</dbReference>
<evidence type="ECO:0000313" key="13">
    <source>
        <dbReference type="EMBL" id="GFG32214.1"/>
    </source>
</evidence>
<dbReference type="AlphaFoldDB" id="A0A6L2PIJ0"/>
<evidence type="ECO:0000256" key="5">
    <source>
        <dbReference type="ARBA" id="ARBA00022490"/>
    </source>
</evidence>
<dbReference type="OrthoDB" id="10261385at2759"/>
<proteinExistence type="inferred from homology"/>
<dbReference type="PANTHER" id="PTHR10055">
    <property type="entry name" value="TRYPTOPHANYL-TRNA SYNTHETASE"/>
    <property type="match status" value="1"/>
</dbReference>
<dbReference type="GO" id="GO:0005737">
    <property type="term" value="C:cytoplasm"/>
    <property type="evidence" value="ECO:0007669"/>
    <property type="project" value="UniProtKB-SubCell"/>
</dbReference>
<dbReference type="GO" id="GO:0006436">
    <property type="term" value="P:tryptophanyl-tRNA aminoacylation"/>
    <property type="evidence" value="ECO:0007669"/>
    <property type="project" value="InterPro"/>
</dbReference>
<name>A0A6L2PIJ0_COPFO</name>
<dbReference type="InterPro" id="IPR002305">
    <property type="entry name" value="aa-tRNA-synth_Ic"/>
</dbReference>
<evidence type="ECO:0000256" key="8">
    <source>
        <dbReference type="ARBA" id="ARBA00022840"/>
    </source>
</evidence>
<keyword evidence="9 12" id="KW-0648">Protein biosynthesis</keyword>
<keyword evidence="6 12" id="KW-0436">Ligase</keyword>
<dbReference type="Gene3D" id="3.40.50.620">
    <property type="entry name" value="HUPs"/>
    <property type="match status" value="1"/>
</dbReference>
<evidence type="ECO:0000256" key="3">
    <source>
        <dbReference type="ARBA" id="ARBA00013161"/>
    </source>
</evidence>
<dbReference type="PANTHER" id="PTHR10055:SF1">
    <property type="entry name" value="TRYPTOPHAN--TRNA LIGASE, CYTOPLASMIC"/>
    <property type="match status" value="1"/>
</dbReference>